<dbReference type="AlphaFoldDB" id="A0A653CVM0"/>
<evidence type="ECO:0000313" key="2">
    <source>
        <dbReference type="EMBL" id="VEN51974.1"/>
    </source>
</evidence>
<keyword evidence="1" id="KW-0732">Signal</keyword>
<evidence type="ECO:0008006" key="4">
    <source>
        <dbReference type="Google" id="ProtNLM"/>
    </source>
</evidence>
<gene>
    <name evidence="2" type="ORF">CALMAC_LOCUS12265</name>
</gene>
<dbReference type="Proteomes" id="UP000410492">
    <property type="component" value="Unassembled WGS sequence"/>
</dbReference>
<evidence type="ECO:0000313" key="3">
    <source>
        <dbReference type="Proteomes" id="UP000410492"/>
    </source>
</evidence>
<feature type="chain" id="PRO_5025005640" description="Lipocalin/cytosolic fatty-acid binding domain-containing protein" evidence="1">
    <location>
        <begin position="20"/>
        <end position="179"/>
    </location>
</feature>
<feature type="signal peptide" evidence="1">
    <location>
        <begin position="1"/>
        <end position="19"/>
    </location>
</feature>
<keyword evidence="3" id="KW-1185">Reference proteome</keyword>
<protein>
    <recommendedName>
        <fullName evidence="4">Lipocalin/cytosolic fatty-acid binding domain-containing protein</fullName>
    </recommendedName>
</protein>
<sequence length="179" mass="20529">MLPISYALLCTLFAAGIKAEQCAVVEPRFWIFEALLIGGEKTWHAQEQYGTATILSSKCYSIGYYLQDYSLLHNEFDAPYRYYDERNTKQAVNIRTYVIGNKAKYYAIVNNKEITLTLIALNWHWIVFYGCQEGEGAVIILTMQKTRNERLIAEATEAARKVVRLPSHSKDMHCNSTDL</sequence>
<organism evidence="2 3">
    <name type="scientific">Callosobruchus maculatus</name>
    <name type="common">Southern cowpea weevil</name>
    <name type="synonym">Pulse bruchid</name>
    <dbReference type="NCBI Taxonomy" id="64391"/>
    <lineage>
        <taxon>Eukaryota</taxon>
        <taxon>Metazoa</taxon>
        <taxon>Ecdysozoa</taxon>
        <taxon>Arthropoda</taxon>
        <taxon>Hexapoda</taxon>
        <taxon>Insecta</taxon>
        <taxon>Pterygota</taxon>
        <taxon>Neoptera</taxon>
        <taxon>Endopterygota</taxon>
        <taxon>Coleoptera</taxon>
        <taxon>Polyphaga</taxon>
        <taxon>Cucujiformia</taxon>
        <taxon>Chrysomeloidea</taxon>
        <taxon>Chrysomelidae</taxon>
        <taxon>Bruchinae</taxon>
        <taxon>Bruchini</taxon>
        <taxon>Callosobruchus</taxon>
    </lineage>
</organism>
<dbReference type="EMBL" id="CAACVG010009073">
    <property type="protein sequence ID" value="VEN51974.1"/>
    <property type="molecule type" value="Genomic_DNA"/>
</dbReference>
<dbReference type="OrthoDB" id="6764744at2759"/>
<evidence type="ECO:0000256" key="1">
    <source>
        <dbReference type="SAM" id="SignalP"/>
    </source>
</evidence>
<accession>A0A653CVM0</accession>
<proteinExistence type="predicted"/>
<reference evidence="2 3" key="1">
    <citation type="submission" date="2019-01" db="EMBL/GenBank/DDBJ databases">
        <authorList>
            <person name="Sayadi A."/>
        </authorList>
    </citation>
    <scope>NUCLEOTIDE SEQUENCE [LARGE SCALE GENOMIC DNA]</scope>
</reference>
<name>A0A653CVM0_CALMS</name>